<keyword evidence="4" id="KW-1185">Reference proteome</keyword>
<feature type="compositionally biased region" description="Basic and acidic residues" evidence="1">
    <location>
        <begin position="238"/>
        <end position="254"/>
    </location>
</feature>
<feature type="region of interest" description="Disordered" evidence="1">
    <location>
        <begin position="216"/>
        <end position="276"/>
    </location>
</feature>
<dbReference type="RefSeq" id="WP_318065962.1">
    <property type="nucleotide sequence ID" value="NZ_JAWONS010000280.1"/>
</dbReference>
<evidence type="ECO:0000256" key="1">
    <source>
        <dbReference type="SAM" id="MobiDB-lite"/>
    </source>
</evidence>
<keyword evidence="2" id="KW-1133">Transmembrane helix</keyword>
<comment type="caution">
    <text evidence="3">The sequence shown here is derived from an EMBL/GenBank/DDBJ whole genome shotgun (WGS) entry which is preliminary data.</text>
</comment>
<dbReference type="Proteomes" id="UP001276854">
    <property type="component" value="Unassembled WGS sequence"/>
</dbReference>
<keyword evidence="2" id="KW-0812">Transmembrane</keyword>
<accession>A0ABU4GQ64</accession>
<organism evidence="3 4">
    <name type="scientific">Clostridium boliviensis</name>
    <dbReference type="NCBI Taxonomy" id="318465"/>
    <lineage>
        <taxon>Bacteria</taxon>
        <taxon>Bacillati</taxon>
        <taxon>Bacillota</taxon>
        <taxon>Clostridia</taxon>
        <taxon>Eubacteriales</taxon>
        <taxon>Clostridiaceae</taxon>
        <taxon>Clostridium</taxon>
    </lineage>
</organism>
<feature type="transmembrane region" description="Helical" evidence="2">
    <location>
        <begin position="28"/>
        <end position="50"/>
    </location>
</feature>
<evidence type="ECO:0000313" key="4">
    <source>
        <dbReference type="Proteomes" id="UP001276854"/>
    </source>
</evidence>
<protein>
    <submittedName>
        <fullName evidence="3">Uncharacterized protein</fullName>
    </submittedName>
</protein>
<evidence type="ECO:0000256" key="2">
    <source>
        <dbReference type="SAM" id="Phobius"/>
    </source>
</evidence>
<evidence type="ECO:0000313" key="3">
    <source>
        <dbReference type="EMBL" id="MDW2799776.1"/>
    </source>
</evidence>
<dbReference type="EMBL" id="JAWONS010000280">
    <property type="protein sequence ID" value="MDW2799776.1"/>
    <property type="molecule type" value="Genomic_DNA"/>
</dbReference>
<gene>
    <name evidence="3" type="ORF">RZO55_19560</name>
</gene>
<reference evidence="3 4" key="1">
    <citation type="submission" date="2023-10" db="EMBL/GenBank/DDBJ databases">
        <title>A novel Glycoside Hydrolase 43-Like Enzyme from Clostrdium boliviensis is an Endo-xylanase, and a Candidate for Xylooligosaccharides Production from Different Xylan Substrates.</title>
        <authorList>
            <person name="Alvarez M.T."/>
            <person name="Rocabado-Villegas L.R."/>
            <person name="Salas-Veizaga D.M."/>
            <person name="Linares-Pasten J.A."/>
            <person name="Gudmundsdottir E.E."/>
            <person name="Hreggvidsson G.O."/>
            <person name="Adlercreutz P."/>
            <person name="Nordberg Karlsson E."/>
        </authorList>
    </citation>
    <scope>NUCLEOTIDE SEQUENCE [LARGE SCALE GENOMIC DNA]</scope>
    <source>
        <strain evidence="3 4">E-1</strain>
    </source>
</reference>
<sequence>MNQYNNQTRPERRRTSSGYRRNNGKSGFLSVLLFYVLPFIVFNGLIFLLVTSRPKAEVTIDESSDYITTTMELKVKSLLPIKTMEVSLDSTPIELIKAGGKTYTAKLTNNGMLEVKLIGLNKMKTVMYEQVNILDDTPPAIKDKVVENSILSFRLEDTQSGVDYSSISASDEDKTDILPLSIDRSTGLVTFEIEKENITITAKDKIGNELHVTFTPEGESFEEAEMESEESQETAESEEIKESEKTKETKESVKNTDTTKSTTKVNTSKTNTTKKK</sequence>
<feature type="compositionally biased region" description="Low complexity" evidence="1">
    <location>
        <begin position="255"/>
        <end position="276"/>
    </location>
</feature>
<proteinExistence type="predicted"/>
<feature type="region of interest" description="Disordered" evidence="1">
    <location>
        <begin position="1"/>
        <end position="20"/>
    </location>
</feature>
<feature type="compositionally biased region" description="Acidic residues" evidence="1">
    <location>
        <begin position="219"/>
        <end position="237"/>
    </location>
</feature>
<keyword evidence="2" id="KW-0472">Membrane</keyword>
<name>A0ABU4GQ64_9CLOT</name>